<evidence type="ECO:0000313" key="17">
    <source>
        <dbReference type="Proteomes" id="UP000007879"/>
    </source>
</evidence>
<keyword evidence="12 15" id="KW-0472">Membrane</keyword>
<evidence type="ECO:0000256" key="8">
    <source>
        <dbReference type="ARBA" id="ARBA00022723"/>
    </source>
</evidence>
<dbReference type="eggNOG" id="KOG3853">
    <property type="taxonomic scope" value="Eukaryota"/>
</dbReference>
<dbReference type="PANTHER" id="PTHR43028:SF4">
    <property type="entry name" value="INOSITOL MONOPHOSPHATASE 3"/>
    <property type="match status" value="1"/>
</dbReference>
<evidence type="ECO:0000256" key="9">
    <source>
        <dbReference type="ARBA" id="ARBA00022801"/>
    </source>
</evidence>
<dbReference type="SUPFAM" id="SSF56655">
    <property type="entry name" value="Carbohydrate phosphatase"/>
    <property type="match status" value="1"/>
</dbReference>
<feature type="binding site" evidence="14">
    <location>
        <position position="160"/>
    </location>
    <ligand>
        <name>Mg(2+)</name>
        <dbReference type="ChEBI" id="CHEBI:18420"/>
        <label>1</label>
        <note>catalytic</note>
    </ligand>
</feature>
<comment type="cofactor">
    <cofactor evidence="2 14">
        <name>Mg(2+)</name>
        <dbReference type="ChEBI" id="CHEBI:18420"/>
    </cofactor>
</comment>
<protein>
    <recommendedName>
        <fullName evidence="6">inositol-phosphate phosphatase</fullName>
        <ecNumber evidence="6">3.1.3.25</ecNumber>
    </recommendedName>
    <alternativeName>
        <fullName evidence="13">Myo-inositol monophosphatase A3</fullName>
    </alternativeName>
</protein>
<evidence type="ECO:0000256" key="15">
    <source>
        <dbReference type="SAM" id="Phobius"/>
    </source>
</evidence>
<feature type="binding site" evidence="14">
    <location>
        <position position="157"/>
    </location>
    <ligand>
        <name>Mg(2+)</name>
        <dbReference type="ChEBI" id="CHEBI:18420"/>
        <label>1</label>
        <note>catalytic</note>
    </ligand>
</feature>
<keyword evidence="7 15" id="KW-0812">Transmembrane</keyword>
<comment type="catalytic activity">
    <reaction evidence="1">
        <text>a myo-inositol phosphate + H2O = myo-inositol + phosphate</text>
        <dbReference type="Rhea" id="RHEA:24056"/>
        <dbReference type="ChEBI" id="CHEBI:15377"/>
        <dbReference type="ChEBI" id="CHEBI:17268"/>
        <dbReference type="ChEBI" id="CHEBI:43474"/>
        <dbReference type="ChEBI" id="CHEBI:84139"/>
        <dbReference type="EC" id="3.1.3.25"/>
    </reaction>
</comment>
<dbReference type="Pfam" id="PF00459">
    <property type="entry name" value="Inositol_P"/>
    <property type="match status" value="1"/>
</dbReference>
<dbReference type="InParanoid" id="A0A1X7UHJ7"/>
<feature type="transmembrane region" description="Helical" evidence="15">
    <location>
        <begin position="12"/>
        <end position="31"/>
    </location>
</feature>
<reference evidence="17" key="1">
    <citation type="journal article" date="2010" name="Nature">
        <title>The Amphimedon queenslandica genome and the evolution of animal complexity.</title>
        <authorList>
            <person name="Srivastava M."/>
            <person name="Simakov O."/>
            <person name="Chapman J."/>
            <person name="Fahey B."/>
            <person name="Gauthier M.E."/>
            <person name="Mitros T."/>
            <person name="Richards G.S."/>
            <person name="Conaco C."/>
            <person name="Dacre M."/>
            <person name="Hellsten U."/>
            <person name="Larroux C."/>
            <person name="Putnam N.H."/>
            <person name="Stanke M."/>
            <person name="Adamska M."/>
            <person name="Darling A."/>
            <person name="Degnan S.M."/>
            <person name="Oakley T.H."/>
            <person name="Plachetzki D.C."/>
            <person name="Zhai Y."/>
            <person name="Adamski M."/>
            <person name="Calcino A."/>
            <person name="Cummins S.F."/>
            <person name="Goodstein D.M."/>
            <person name="Harris C."/>
            <person name="Jackson D.J."/>
            <person name="Leys S.P."/>
            <person name="Shu S."/>
            <person name="Woodcroft B.J."/>
            <person name="Vervoort M."/>
            <person name="Kosik K.S."/>
            <person name="Manning G."/>
            <person name="Degnan B.M."/>
            <person name="Rokhsar D.S."/>
        </authorList>
    </citation>
    <scope>NUCLEOTIDE SEQUENCE [LARGE SCALE GENOMIC DNA]</scope>
</reference>
<evidence type="ECO:0000256" key="2">
    <source>
        <dbReference type="ARBA" id="ARBA00001946"/>
    </source>
</evidence>
<accession>A0A1X7UHJ7</accession>
<dbReference type="EnsemblMetazoa" id="Aqu2.1.27242_001">
    <property type="protein sequence ID" value="Aqu2.1.27242_001"/>
    <property type="gene ID" value="Aqu2.1.27242"/>
</dbReference>
<evidence type="ECO:0000256" key="5">
    <source>
        <dbReference type="ARBA" id="ARBA00009759"/>
    </source>
</evidence>
<keyword evidence="10 14" id="KW-0460">Magnesium</keyword>
<evidence type="ECO:0000256" key="6">
    <source>
        <dbReference type="ARBA" id="ARBA00013106"/>
    </source>
</evidence>
<dbReference type="GO" id="GO:0012505">
    <property type="term" value="C:endomembrane system"/>
    <property type="evidence" value="ECO:0007669"/>
    <property type="project" value="TreeGrafter"/>
</dbReference>
<dbReference type="AlphaFoldDB" id="A0A1X7UHJ7"/>
<proteinExistence type="inferred from homology"/>
<dbReference type="InterPro" id="IPR000760">
    <property type="entry name" value="Inositol_monophosphatase-like"/>
</dbReference>
<organism evidence="16">
    <name type="scientific">Amphimedon queenslandica</name>
    <name type="common">Sponge</name>
    <dbReference type="NCBI Taxonomy" id="400682"/>
    <lineage>
        <taxon>Eukaryota</taxon>
        <taxon>Metazoa</taxon>
        <taxon>Porifera</taxon>
        <taxon>Demospongiae</taxon>
        <taxon>Heteroscleromorpha</taxon>
        <taxon>Haplosclerida</taxon>
        <taxon>Niphatidae</taxon>
        <taxon>Amphimedon</taxon>
    </lineage>
</organism>
<evidence type="ECO:0000256" key="1">
    <source>
        <dbReference type="ARBA" id="ARBA00001033"/>
    </source>
</evidence>
<evidence type="ECO:0000256" key="10">
    <source>
        <dbReference type="ARBA" id="ARBA00022842"/>
    </source>
</evidence>
<gene>
    <name evidence="16" type="primary">100635317</name>
</gene>
<dbReference type="STRING" id="400682.A0A1X7UHJ7"/>
<dbReference type="EC" id="3.1.3.25" evidence="6"/>
<dbReference type="InterPro" id="IPR050725">
    <property type="entry name" value="CysQ/Inositol_MonoPase"/>
</dbReference>
<keyword evidence="8 14" id="KW-0479">Metal-binding</keyword>
<evidence type="ECO:0000256" key="13">
    <source>
        <dbReference type="ARBA" id="ARBA00042119"/>
    </source>
</evidence>
<dbReference type="GO" id="GO:0008254">
    <property type="term" value="F:3'-nucleotidase activity"/>
    <property type="evidence" value="ECO:0007669"/>
    <property type="project" value="TreeGrafter"/>
</dbReference>
<evidence type="ECO:0000256" key="11">
    <source>
        <dbReference type="ARBA" id="ARBA00022989"/>
    </source>
</evidence>
<dbReference type="GO" id="GO:0046872">
    <property type="term" value="F:metal ion binding"/>
    <property type="evidence" value="ECO:0007669"/>
    <property type="project" value="UniProtKB-KW"/>
</dbReference>
<dbReference type="GO" id="GO:0005737">
    <property type="term" value="C:cytoplasm"/>
    <property type="evidence" value="ECO:0007669"/>
    <property type="project" value="UniProtKB-ARBA"/>
</dbReference>
<keyword evidence="11 15" id="KW-1133">Transmembrane helix</keyword>
<dbReference type="Gene3D" id="3.40.190.80">
    <property type="match status" value="1"/>
</dbReference>
<dbReference type="Proteomes" id="UP000007879">
    <property type="component" value="Unassembled WGS sequence"/>
</dbReference>
<evidence type="ECO:0000256" key="3">
    <source>
        <dbReference type="ARBA" id="ARBA00004167"/>
    </source>
</evidence>
<dbReference type="Gene3D" id="3.30.540.10">
    <property type="entry name" value="Fructose-1,6-Bisphosphatase, subunit A, domain 1"/>
    <property type="match status" value="1"/>
</dbReference>
<dbReference type="GO" id="GO:0052834">
    <property type="term" value="F:inositol monophosphate phosphatase activity"/>
    <property type="evidence" value="ECO:0007669"/>
    <property type="project" value="UniProtKB-EC"/>
</dbReference>
<evidence type="ECO:0000313" key="16">
    <source>
        <dbReference type="EnsemblMetazoa" id="Aqu2.1.27242_001"/>
    </source>
</evidence>
<feature type="binding site" evidence="14">
    <location>
        <position position="159"/>
    </location>
    <ligand>
        <name>Mg(2+)</name>
        <dbReference type="ChEBI" id="CHEBI:18420"/>
        <label>1</label>
        <note>catalytic</note>
    </ligand>
</feature>
<dbReference type="FunFam" id="3.30.540.10:FF:000012">
    <property type="entry name" value="Blast:Putative inositol monophosphatase 3"/>
    <property type="match status" value="1"/>
</dbReference>
<keyword evidence="9" id="KW-0378">Hydrolase</keyword>
<dbReference type="OrthoDB" id="74460at2759"/>
<keyword evidence="17" id="KW-1185">Reference proteome</keyword>
<evidence type="ECO:0000256" key="14">
    <source>
        <dbReference type="PIRSR" id="PIRSR600760-2"/>
    </source>
</evidence>
<comment type="similarity">
    <text evidence="5">Belongs to the inositol monophosphatase superfamily.</text>
</comment>
<feature type="binding site" evidence="14">
    <location>
        <position position="114"/>
    </location>
    <ligand>
        <name>Mg(2+)</name>
        <dbReference type="ChEBI" id="CHEBI:18420"/>
        <label>1</label>
        <note>catalytic</note>
    </ligand>
</feature>
<dbReference type="EnsemblMetazoa" id="XM_019998549.1">
    <property type="protein sequence ID" value="XP_019854108.1"/>
    <property type="gene ID" value="LOC100635317"/>
</dbReference>
<dbReference type="GO" id="GO:0016020">
    <property type="term" value="C:membrane"/>
    <property type="evidence" value="ECO:0007669"/>
    <property type="project" value="UniProtKB-SubCell"/>
</dbReference>
<reference evidence="16" key="2">
    <citation type="submission" date="2017-05" db="UniProtKB">
        <authorList>
            <consortium name="EnsemblMetazoa"/>
        </authorList>
    </citation>
    <scope>IDENTIFICATION</scope>
</reference>
<sequence>MEFSRRIRLNKTTVFLIVLVFLALVMVYLLMGGGDKYNDHDIKISQLLAASIHLAEKAGQEIVEIRKSKSLQETSKLKEGLAGKEIVTLGDQKSHNIITRGLKEVWPTLRTKSEEKTQSDHDKGRAFRPLLKHPEITAKIQQRNEKVNSDDIAVWIDPLDATKEYTEGGTNPELLKYVTVMVCITVSDEPIASVIHQPFVKDTNGRQGITYWAWVDHGVSPNLEGIKSSPNTNTIRVISSRSHSGDVIKVANSALSDSGNKVEHIVAAGAGYKTLQVALQKADLYLHTTPIKKWDICAGDALIYTLDGVMTTRKGHFITYDPDVDAKQI</sequence>
<evidence type="ECO:0000256" key="7">
    <source>
        <dbReference type="ARBA" id="ARBA00022692"/>
    </source>
</evidence>
<evidence type="ECO:0000256" key="4">
    <source>
        <dbReference type="ARBA" id="ARBA00005152"/>
    </source>
</evidence>
<feature type="binding site" evidence="14">
    <location>
        <position position="295"/>
    </location>
    <ligand>
        <name>Mg(2+)</name>
        <dbReference type="ChEBI" id="CHEBI:18420"/>
        <label>1</label>
        <note>catalytic</note>
    </ligand>
</feature>
<comment type="pathway">
    <text evidence="4">Polyol metabolism; myo-inositol biosynthesis; myo-inositol from D-glucose 6-phosphate: step 2/2.</text>
</comment>
<name>A0A1X7UHJ7_AMPQE</name>
<dbReference type="PANTHER" id="PTHR43028">
    <property type="entry name" value="3'(2'),5'-BISPHOSPHATE NUCLEOTIDASE 1"/>
    <property type="match status" value="1"/>
</dbReference>
<comment type="subcellular location">
    <subcellularLocation>
        <location evidence="3">Membrane</location>
        <topology evidence="3">Single-pass membrane protein</topology>
    </subcellularLocation>
</comment>
<evidence type="ECO:0000256" key="12">
    <source>
        <dbReference type="ARBA" id="ARBA00023136"/>
    </source>
</evidence>